<dbReference type="AlphaFoldDB" id="A0A2H3J4B8"/>
<proteinExistence type="predicted"/>
<dbReference type="EMBL" id="KB467876">
    <property type="protein sequence ID" value="PCH36515.1"/>
    <property type="molecule type" value="Genomic_DNA"/>
</dbReference>
<dbReference type="OrthoDB" id="3012326at2759"/>
<accession>A0A2H3J4B8</accession>
<dbReference type="Proteomes" id="UP000218811">
    <property type="component" value="Unassembled WGS sequence"/>
</dbReference>
<sequence>MCFFCERDAAEHHGTRVVDPPALGSLSELRMTEEEYKQMVAARDALPSSVTAKFAYRNFANDRSTLRVVGGTDDASALLELASGVPGQAWVEMKYGIMDSIFYILLRLEKMLRVPMHYWVLAGDGVIYSPGNLVMAINHFMKNEDRVVGCQGICR</sequence>
<protein>
    <submittedName>
        <fullName evidence="1">Uncharacterized protein</fullName>
    </submittedName>
</protein>
<keyword evidence="2" id="KW-1185">Reference proteome</keyword>
<evidence type="ECO:0000313" key="2">
    <source>
        <dbReference type="Proteomes" id="UP000218811"/>
    </source>
</evidence>
<name>A0A2H3J4B8_WOLCO</name>
<reference evidence="1 2" key="1">
    <citation type="journal article" date="2012" name="Science">
        <title>The Paleozoic origin of enzymatic lignin decomposition reconstructed from 31 fungal genomes.</title>
        <authorList>
            <person name="Floudas D."/>
            <person name="Binder M."/>
            <person name="Riley R."/>
            <person name="Barry K."/>
            <person name="Blanchette R.A."/>
            <person name="Henrissat B."/>
            <person name="Martinez A.T."/>
            <person name="Otillar R."/>
            <person name="Spatafora J.W."/>
            <person name="Yadav J.S."/>
            <person name="Aerts A."/>
            <person name="Benoit I."/>
            <person name="Boyd A."/>
            <person name="Carlson A."/>
            <person name="Copeland A."/>
            <person name="Coutinho P.M."/>
            <person name="de Vries R.P."/>
            <person name="Ferreira P."/>
            <person name="Findley K."/>
            <person name="Foster B."/>
            <person name="Gaskell J."/>
            <person name="Glotzer D."/>
            <person name="Gorecki P."/>
            <person name="Heitman J."/>
            <person name="Hesse C."/>
            <person name="Hori C."/>
            <person name="Igarashi K."/>
            <person name="Jurgens J.A."/>
            <person name="Kallen N."/>
            <person name="Kersten P."/>
            <person name="Kohler A."/>
            <person name="Kuees U."/>
            <person name="Kumar T.K.A."/>
            <person name="Kuo A."/>
            <person name="LaButti K."/>
            <person name="Larrondo L.F."/>
            <person name="Lindquist E."/>
            <person name="Ling A."/>
            <person name="Lombard V."/>
            <person name="Lucas S."/>
            <person name="Lundell T."/>
            <person name="Martin R."/>
            <person name="McLaughlin D.J."/>
            <person name="Morgenstern I."/>
            <person name="Morin E."/>
            <person name="Murat C."/>
            <person name="Nagy L.G."/>
            <person name="Nolan M."/>
            <person name="Ohm R.A."/>
            <person name="Patyshakuliyeva A."/>
            <person name="Rokas A."/>
            <person name="Ruiz-Duenas F.J."/>
            <person name="Sabat G."/>
            <person name="Salamov A."/>
            <person name="Samejima M."/>
            <person name="Schmutz J."/>
            <person name="Slot J.C."/>
            <person name="St John F."/>
            <person name="Stenlid J."/>
            <person name="Sun H."/>
            <person name="Sun S."/>
            <person name="Syed K."/>
            <person name="Tsang A."/>
            <person name="Wiebenga A."/>
            <person name="Young D."/>
            <person name="Pisabarro A."/>
            <person name="Eastwood D.C."/>
            <person name="Martin F."/>
            <person name="Cullen D."/>
            <person name="Grigoriev I.V."/>
            <person name="Hibbett D.S."/>
        </authorList>
    </citation>
    <scope>NUCLEOTIDE SEQUENCE [LARGE SCALE GENOMIC DNA]</scope>
    <source>
        <strain evidence="1 2">MD-104</strain>
    </source>
</reference>
<gene>
    <name evidence="1" type="ORF">WOLCODRAFT_166978</name>
</gene>
<evidence type="ECO:0000313" key="1">
    <source>
        <dbReference type="EMBL" id="PCH36515.1"/>
    </source>
</evidence>
<organism evidence="1 2">
    <name type="scientific">Wolfiporia cocos (strain MD-104)</name>
    <name type="common">Brown rot fungus</name>
    <dbReference type="NCBI Taxonomy" id="742152"/>
    <lineage>
        <taxon>Eukaryota</taxon>
        <taxon>Fungi</taxon>
        <taxon>Dikarya</taxon>
        <taxon>Basidiomycota</taxon>
        <taxon>Agaricomycotina</taxon>
        <taxon>Agaricomycetes</taxon>
        <taxon>Polyporales</taxon>
        <taxon>Phaeolaceae</taxon>
        <taxon>Wolfiporia</taxon>
    </lineage>
</organism>